<organism evidence="1 2">
    <name type="scientific">Rhizophagus irregularis</name>
    <dbReference type="NCBI Taxonomy" id="588596"/>
    <lineage>
        <taxon>Eukaryota</taxon>
        <taxon>Fungi</taxon>
        <taxon>Fungi incertae sedis</taxon>
        <taxon>Mucoromycota</taxon>
        <taxon>Glomeromycotina</taxon>
        <taxon>Glomeromycetes</taxon>
        <taxon>Glomerales</taxon>
        <taxon>Glomeraceae</taxon>
        <taxon>Rhizophagus</taxon>
    </lineage>
</organism>
<reference evidence="1 2" key="1">
    <citation type="submission" date="2017-10" db="EMBL/GenBank/DDBJ databases">
        <title>Extensive intraspecific genome diversity in a model arbuscular mycorrhizal fungus.</title>
        <authorList>
            <person name="Chen E.C.H."/>
            <person name="Morin E."/>
            <person name="Baudet D."/>
            <person name="Noel J."/>
            <person name="Ndikumana S."/>
            <person name="Charron P."/>
            <person name="St-Onge C."/>
            <person name="Giorgi J."/>
            <person name="Grigoriev I.V."/>
            <person name="Roux C."/>
            <person name="Martin F.M."/>
            <person name="Corradi N."/>
        </authorList>
    </citation>
    <scope>NUCLEOTIDE SEQUENCE [LARGE SCALE GENOMIC DNA]</scope>
    <source>
        <strain evidence="1 2">A1</strain>
    </source>
</reference>
<sequence>MFNNHTPWLYKQIPIEQLIASNLDDSDARHLMVIGKSDSNLNLLTYQLRMRDLDPVVILGSQFSDDRDDYYYSVLRRIMMCVEAGRPLILTDLEMIYGNSFIFYLKYNNYIK</sequence>
<proteinExistence type="predicted"/>
<evidence type="ECO:0000313" key="1">
    <source>
        <dbReference type="EMBL" id="PKC50194.1"/>
    </source>
</evidence>
<dbReference type="AlphaFoldDB" id="A0A2N0QGL5"/>
<name>A0A2N0QGL5_9GLOM</name>
<dbReference type="PANTHER" id="PTHR22605">
    <property type="entry name" value="RZ-TYPE DOMAIN-CONTAINING PROTEIN"/>
    <property type="match status" value="1"/>
</dbReference>
<dbReference type="InterPro" id="IPR031248">
    <property type="entry name" value="RNF213"/>
</dbReference>
<dbReference type="VEuPathDB" id="FungiDB:RhiirA1_487097"/>
<dbReference type="EMBL" id="LLXH01010735">
    <property type="protein sequence ID" value="PKC50194.1"/>
    <property type="molecule type" value="Genomic_DNA"/>
</dbReference>
<dbReference type="GO" id="GO:0016887">
    <property type="term" value="F:ATP hydrolysis activity"/>
    <property type="evidence" value="ECO:0007669"/>
    <property type="project" value="InterPro"/>
</dbReference>
<dbReference type="GO" id="GO:0004842">
    <property type="term" value="F:ubiquitin-protein transferase activity"/>
    <property type="evidence" value="ECO:0007669"/>
    <property type="project" value="InterPro"/>
</dbReference>
<gene>
    <name evidence="1" type="ORF">RhiirA1_487097</name>
</gene>
<protein>
    <submittedName>
        <fullName evidence="1">Uncharacterized protein</fullName>
    </submittedName>
</protein>
<evidence type="ECO:0000313" key="2">
    <source>
        <dbReference type="Proteomes" id="UP000232688"/>
    </source>
</evidence>
<dbReference type="PANTHER" id="PTHR22605:SF1">
    <property type="entry name" value="RZ-TYPE DOMAIN-CONTAINING PROTEIN"/>
    <property type="match status" value="1"/>
</dbReference>
<comment type="caution">
    <text evidence="1">The sequence shown here is derived from an EMBL/GenBank/DDBJ whole genome shotgun (WGS) entry which is preliminary data.</text>
</comment>
<accession>A0A2N0QGL5</accession>
<dbReference type="Proteomes" id="UP000232688">
    <property type="component" value="Unassembled WGS sequence"/>
</dbReference>
<reference evidence="1 2" key="2">
    <citation type="submission" date="2017-10" db="EMBL/GenBank/DDBJ databases">
        <title>Genome analyses suggest a sexual origin of heterokaryosis in a supposedly ancient asexual fungus.</title>
        <authorList>
            <person name="Corradi N."/>
            <person name="Sedzielewska K."/>
            <person name="Noel J."/>
            <person name="Charron P."/>
            <person name="Farinelli L."/>
            <person name="Marton T."/>
            <person name="Kruger M."/>
            <person name="Pelin A."/>
            <person name="Brachmann A."/>
            <person name="Corradi N."/>
        </authorList>
    </citation>
    <scope>NUCLEOTIDE SEQUENCE [LARGE SCALE GENOMIC DNA]</scope>
    <source>
        <strain evidence="1 2">A1</strain>
    </source>
</reference>